<protein>
    <submittedName>
        <fullName evidence="1">Uncharacterized protein</fullName>
    </submittedName>
</protein>
<dbReference type="Proteomes" id="UP000009149">
    <property type="component" value="Chromosome"/>
</dbReference>
<evidence type="ECO:0000313" key="2">
    <source>
        <dbReference type="Proteomes" id="UP000009149"/>
    </source>
</evidence>
<dbReference type="KEGG" id="min:Minf_1194"/>
<dbReference type="EMBL" id="CP000975">
    <property type="protein sequence ID" value="ACD83249.1"/>
    <property type="molecule type" value="Genomic_DNA"/>
</dbReference>
<sequence length="48" mass="5679">MKSIKLDFHTFIIGTEKKRAVKIEEIRHSLVQQGNLSFRSYLKCNWIA</sequence>
<gene>
    <name evidence="1" type="ordered locus">Minf_1194</name>
</gene>
<accession>B3DV96</accession>
<evidence type="ECO:0000313" key="1">
    <source>
        <dbReference type="EMBL" id="ACD83249.1"/>
    </source>
</evidence>
<name>B3DV96_METI4</name>
<dbReference type="HOGENOM" id="CLU_3154731_0_0_0"/>
<dbReference type="AlphaFoldDB" id="B3DV96"/>
<proteinExistence type="predicted"/>
<reference evidence="1 2" key="1">
    <citation type="journal article" date="2008" name="Biol. Direct">
        <title>Complete genome sequence of the extremely acidophilic methanotroph isolate V4, Methylacidiphilum infernorum, a representative of the bacterial phylum Verrucomicrobia.</title>
        <authorList>
            <person name="Hou S."/>
            <person name="Makarova K.S."/>
            <person name="Saw J.H."/>
            <person name="Senin P."/>
            <person name="Ly B.V."/>
            <person name="Zhou Z."/>
            <person name="Ren Y."/>
            <person name="Wang J."/>
            <person name="Galperin M.Y."/>
            <person name="Omelchenko M.V."/>
            <person name="Wolf Y.I."/>
            <person name="Yutin N."/>
            <person name="Koonin E.V."/>
            <person name="Stott M.B."/>
            <person name="Mountain B.W."/>
            <person name="Crowe M.A."/>
            <person name="Smirnova A.V."/>
            <person name="Dunfield P.F."/>
            <person name="Feng L."/>
            <person name="Wang L."/>
            <person name="Alam M."/>
        </authorList>
    </citation>
    <scope>NUCLEOTIDE SEQUENCE [LARGE SCALE GENOMIC DNA]</scope>
    <source>
        <strain evidence="2">Isolate V4</strain>
    </source>
</reference>
<organism evidence="1 2">
    <name type="scientific">Methylacidiphilum infernorum (isolate V4)</name>
    <name type="common">Methylokorus infernorum (strain V4)</name>
    <dbReference type="NCBI Taxonomy" id="481448"/>
    <lineage>
        <taxon>Bacteria</taxon>
        <taxon>Pseudomonadati</taxon>
        <taxon>Verrucomicrobiota</taxon>
        <taxon>Methylacidiphilae</taxon>
        <taxon>Methylacidiphilales</taxon>
        <taxon>Methylacidiphilaceae</taxon>
        <taxon>Methylacidiphilum (ex Ratnadevi et al. 2023)</taxon>
    </lineage>
</organism>